<evidence type="ECO:0000313" key="2">
    <source>
        <dbReference type="EMBL" id="SMA47735.1"/>
    </source>
</evidence>
<keyword evidence="1" id="KW-1133">Transmembrane helix</keyword>
<evidence type="ECO:0000313" key="3">
    <source>
        <dbReference type="Proteomes" id="UP000196573"/>
    </source>
</evidence>
<accession>A0A1X7AKV6</accession>
<name>A0A1X7AKV6_9GAMM</name>
<organism evidence="2 3">
    <name type="scientific">Parendozoicomonas haliclonae</name>
    <dbReference type="NCBI Taxonomy" id="1960125"/>
    <lineage>
        <taxon>Bacteria</taxon>
        <taxon>Pseudomonadati</taxon>
        <taxon>Pseudomonadota</taxon>
        <taxon>Gammaproteobacteria</taxon>
        <taxon>Oceanospirillales</taxon>
        <taxon>Endozoicomonadaceae</taxon>
        <taxon>Parendozoicomonas</taxon>
    </lineage>
</organism>
<dbReference type="RefSeq" id="WP_087110404.1">
    <property type="nucleotide sequence ID" value="NZ_CBCSCN010000003.1"/>
</dbReference>
<protein>
    <recommendedName>
        <fullName evidence="4">Inner membrane protein</fullName>
    </recommendedName>
</protein>
<proteinExistence type="predicted"/>
<dbReference type="OrthoDB" id="5295350at2"/>
<evidence type="ECO:0000256" key="1">
    <source>
        <dbReference type="SAM" id="Phobius"/>
    </source>
</evidence>
<keyword evidence="1" id="KW-0472">Membrane</keyword>
<gene>
    <name evidence="2" type="ORF">EHSB41UT_02534</name>
</gene>
<reference evidence="2 3" key="1">
    <citation type="submission" date="2017-03" db="EMBL/GenBank/DDBJ databases">
        <authorList>
            <person name="Afonso C.L."/>
            <person name="Miller P.J."/>
            <person name="Scott M.A."/>
            <person name="Spackman E."/>
            <person name="Goraichik I."/>
            <person name="Dimitrov K.M."/>
            <person name="Suarez D.L."/>
            <person name="Swayne D.E."/>
        </authorList>
    </citation>
    <scope>NUCLEOTIDE SEQUENCE [LARGE SCALE GENOMIC DNA]</scope>
    <source>
        <strain evidence="2">SB41UT1</strain>
    </source>
</reference>
<dbReference type="Proteomes" id="UP000196573">
    <property type="component" value="Unassembled WGS sequence"/>
</dbReference>
<keyword evidence="3" id="KW-1185">Reference proteome</keyword>
<keyword evidence="1" id="KW-0812">Transmembrane</keyword>
<feature type="transmembrane region" description="Helical" evidence="1">
    <location>
        <begin position="59"/>
        <end position="76"/>
    </location>
</feature>
<dbReference type="Pfam" id="PF04307">
    <property type="entry name" value="YdjM"/>
    <property type="match status" value="1"/>
</dbReference>
<feature type="transmembrane region" description="Helical" evidence="1">
    <location>
        <begin position="82"/>
        <end position="106"/>
    </location>
</feature>
<feature type="transmembrane region" description="Helical" evidence="1">
    <location>
        <begin position="142"/>
        <end position="168"/>
    </location>
</feature>
<dbReference type="EMBL" id="FWPT01000005">
    <property type="protein sequence ID" value="SMA47735.1"/>
    <property type="molecule type" value="Genomic_DNA"/>
</dbReference>
<feature type="transmembrane region" description="Helical" evidence="1">
    <location>
        <begin position="189"/>
        <end position="206"/>
    </location>
</feature>
<dbReference type="InterPro" id="IPR007404">
    <property type="entry name" value="YdjM-like"/>
</dbReference>
<evidence type="ECO:0008006" key="4">
    <source>
        <dbReference type="Google" id="ProtNLM"/>
    </source>
</evidence>
<sequence>MANFQAHLATASLVSGVMATTSLYADLTISSQAMVLWALGSLGGLSPDLDSQNSISQRIYFLLICGLCAWILADRLPGILSLPYTVAVIVGSIALLYYLILPKACLWLMDHRGNSHSLLAAFTQGFLTTNITHYVLGLDIQLAYLCGLFFVFGFLTHLLLDEICAIDLKRWEVKKSFGTALKLCSLDKWGSSLVLMLLFVWQVILLPEMADLTLVLDRLSSTLMAFS</sequence>
<dbReference type="AlphaFoldDB" id="A0A1X7AKV6"/>